<dbReference type="GO" id="GO:0016763">
    <property type="term" value="F:pentosyltransferase activity"/>
    <property type="evidence" value="ECO:0007669"/>
    <property type="project" value="TreeGrafter"/>
</dbReference>
<dbReference type="PANTHER" id="PTHR33908">
    <property type="entry name" value="MANNOSYLTRANSFERASE YKCB-RELATED"/>
    <property type="match status" value="1"/>
</dbReference>
<protein>
    <submittedName>
        <fullName evidence="9">Glycosyltransferase family 39 protein</fullName>
    </submittedName>
</protein>
<dbReference type="Proteomes" id="UP000515981">
    <property type="component" value="Chromosome"/>
</dbReference>
<evidence type="ECO:0000313" key="9">
    <source>
        <dbReference type="EMBL" id="QNM02195.1"/>
    </source>
</evidence>
<feature type="transmembrane region" description="Helical" evidence="8">
    <location>
        <begin position="177"/>
        <end position="210"/>
    </location>
</feature>
<evidence type="ECO:0000256" key="5">
    <source>
        <dbReference type="ARBA" id="ARBA00022692"/>
    </source>
</evidence>
<evidence type="ECO:0000256" key="8">
    <source>
        <dbReference type="SAM" id="Phobius"/>
    </source>
</evidence>
<keyword evidence="4 9" id="KW-0808">Transferase</keyword>
<feature type="transmembrane region" description="Helical" evidence="8">
    <location>
        <begin position="104"/>
        <end position="121"/>
    </location>
</feature>
<evidence type="ECO:0000256" key="7">
    <source>
        <dbReference type="ARBA" id="ARBA00023136"/>
    </source>
</evidence>
<feature type="transmembrane region" description="Helical" evidence="8">
    <location>
        <begin position="222"/>
        <end position="243"/>
    </location>
</feature>
<proteinExistence type="predicted"/>
<evidence type="ECO:0000313" key="10">
    <source>
        <dbReference type="Proteomes" id="UP000515981"/>
    </source>
</evidence>
<dbReference type="KEGG" id="ssun:H9Q77_14140"/>
<dbReference type="GO" id="GO:0005886">
    <property type="term" value="C:plasma membrane"/>
    <property type="evidence" value="ECO:0007669"/>
    <property type="project" value="UniProtKB-SubCell"/>
</dbReference>
<reference evidence="9 10" key="1">
    <citation type="submission" date="2020-08" db="EMBL/GenBank/DDBJ databases">
        <authorList>
            <person name="Liu C."/>
            <person name="Sun Q."/>
        </authorList>
    </citation>
    <scope>NUCLEOTIDE SEQUENCE [LARGE SCALE GENOMIC DNA]</scope>
    <source>
        <strain evidence="9 10">NSJ-8</strain>
    </source>
</reference>
<evidence type="ECO:0000256" key="2">
    <source>
        <dbReference type="ARBA" id="ARBA00022475"/>
    </source>
</evidence>
<keyword evidence="3" id="KW-0328">Glycosyltransferase</keyword>
<name>A0A7G9FUG3_9FIRM</name>
<feature type="transmembrane region" description="Helical" evidence="8">
    <location>
        <begin position="363"/>
        <end position="380"/>
    </location>
</feature>
<keyword evidence="6 8" id="KW-1133">Transmembrane helix</keyword>
<dbReference type="InterPro" id="IPR050297">
    <property type="entry name" value="LipidA_mod_glycosyltrf_83"/>
</dbReference>
<keyword evidence="5 8" id="KW-0812">Transmembrane</keyword>
<evidence type="ECO:0000256" key="1">
    <source>
        <dbReference type="ARBA" id="ARBA00004651"/>
    </source>
</evidence>
<feature type="transmembrane region" description="Helical" evidence="8">
    <location>
        <begin position="385"/>
        <end position="406"/>
    </location>
</feature>
<keyword evidence="2" id="KW-1003">Cell membrane</keyword>
<dbReference type="PANTHER" id="PTHR33908:SF11">
    <property type="entry name" value="MEMBRANE PROTEIN"/>
    <property type="match status" value="1"/>
</dbReference>
<gene>
    <name evidence="9" type="ORF">H9Q77_14140</name>
</gene>
<accession>A0A7G9FUG3</accession>
<evidence type="ECO:0000256" key="3">
    <source>
        <dbReference type="ARBA" id="ARBA00022676"/>
    </source>
</evidence>
<feature type="transmembrane region" description="Helical" evidence="8">
    <location>
        <begin position="305"/>
        <end position="322"/>
    </location>
</feature>
<dbReference type="EMBL" id="CP060633">
    <property type="protein sequence ID" value="QNM02195.1"/>
    <property type="molecule type" value="Genomic_DNA"/>
</dbReference>
<dbReference type="AlphaFoldDB" id="A0A7G9FUG3"/>
<evidence type="ECO:0000256" key="6">
    <source>
        <dbReference type="ARBA" id="ARBA00022989"/>
    </source>
</evidence>
<organism evidence="9 10">
    <name type="scientific">Simiaoa sunii</name>
    <dbReference type="NCBI Taxonomy" id="2763672"/>
    <lineage>
        <taxon>Bacteria</taxon>
        <taxon>Bacillati</taxon>
        <taxon>Bacillota</taxon>
        <taxon>Clostridia</taxon>
        <taxon>Lachnospirales</taxon>
        <taxon>Lachnospiraceae</taxon>
        <taxon>Simiaoa</taxon>
    </lineage>
</organism>
<keyword evidence="10" id="KW-1185">Reference proteome</keyword>
<comment type="subcellular location">
    <subcellularLocation>
        <location evidence="1">Cell membrane</location>
        <topology evidence="1">Multi-pass membrane protein</topology>
    </subcellularLocation>
</comment>
<feature type="transmembrane region" description="Helical" evidence="8">
    <location>
        <begin position="334"/>
        <end position="351"/>
    </location>
</feature>
<evidence type="ECO:0000256" key="4">
    <source>
        <dbReference type="ARBA" id="ARBA00022679"/>
    </source>
</evidence>
<dbReference type="GO" id="GO:0009103">
    <property type="term" value="P:lipopolysaccharide biosynthetic process"/>
    <property type="evidence" value="ECO:0007669"/>
    <property type="project" value="UniProtKB-ARBA"/>
</dbReference>
<sequence length="556" mass="63401">MKYPWKQKILESKKIELLLVALLLLAAIVIRAYHFGAPPIGVHQDEAMAAVDAKALADYGTDRYGMRYPVHFTAWRTSQMSVLLSYCMIPFIKLLGFSTVSTRLPMLVISCLGLLALYLFGRQLAGKWTGMIVLILGTISPWHYMQSRWSFDCNLFPHVFLIAVVLLIAGLKKKPLLYLSMVMFGLCSYAYGIADYSVPLFLLVVAIYLLRQQAVNWKELAACFVLYLVIVLPEFLSMLLTLLGKPGIETPLFTIPSFLSSNRGDDILFANFSWKQLWENIVWTFTTTWGSGDKSVTNTMVRFGPVYYITDLFFVIGLVSILRRLRGMEKTERYPYVALLAWLGMGLWVGIITKNVTVNRINIIFYPVLIIGGIGIARCIRKVHLLSVPIAAAYGVMALMMAQMYFGSWGELSRTYYYDPYIQALNYAHTIDCDAYYIYPDPQGIDAGATLGEILTMYTHQIDAHYYQGISNVQDGVELRPYKERYHYENVTAEIIAANEASGERVVYIVDSGQRELFDPEKYEITSFYDRFHVVKDKSQKRLSLELYRKCDKIMA</sequence>
<dbReference type="RefSeq" id="WP_249325964.1">
    <property type="nucleotide sequence ID" value="NZ_CP060633.1"/>
</dbReference>
<keyword evidence="7 8" id="KW-0472">Membrane</keyword>
<feature type="transmembrane region" description="Helical" evidence="8">
    <location>
        <begin position="151"/>
        <end position="171"/>
    </location>
</feature>